<dbReference type="EMBL" id="JAENII010000002">
    <property type="protein sequence ID" value="MBK1826097.1"/>
    <property type="molecule type" value="Genomic_DNA"/>
</dbReference>
<feature type="signal peptide" evidence="1">
    <location>
        <begin position="1"/>
        <end position="26"/>
    </location>
</feature>
<organism evidence="3 4">
    <name type="scientific">Haloferula rosea</name>
    <dbReference type="NCBI Taxonomy" id="490093"/>
    <lineage>
        <taxon>Bacteria</taxon>
        <taxon>Pseudomonadati</taxon>
        <taxon>Verrucomicrobiota</taxon>
        <taxon>Verrucomicrobiia</taxon>
        <taxon>Verrucomicrobiales</taxon>
        <taxon>Verrucomicrobiaceae</taxon>
        <taxon>Haloferula</taxon>
    </lineage>
</organism>
<dbReference type="PANTHER" id="PTHR10357:SF205">
    <property type="entry name" value="O-GLYCOSYL HYDROLASE FAMILY 13"/>
    <property type="match status" value="1"/>
</dbReference>
<protein>
    <recommendedName>
        <fullName evidence="2">Glycosyl hydrolase family 13 catalytic domain-containing protein</fullName>
    </recommendedName>
</protein>
<dbReference type="GO" id="GO:0004556">
    <property type="term" value="F:alpha-amylase activity"/>
    <property type="evidence" value="ECO:0007669"/>
    <property type="project" value="TreeGrafter"/>
</dbReference>
<dbReference type="InterPro" id="IPR017853">
    <property type="entry name" value="GH"/>
</dbReference>
<dbReference type="SMART" id="SM00642">
    <property type="entry name" value="Aamy"/>
    <property type="match status" value="1"/>
</dbReference>
<dbReference type="Pfam" id="PF00128">
    <property type="entry name" value="Alpha-amylase"/>
    <property type="match status" value="1"/>
</dbReference>
<gene>
    <name evidence="3" type="ORF">JIN81_03640</name>
</gene>
<dbReference type="PANTHER" id="PTHR10357">
    <property type="entry name" value="ALPHA-AMYLASE FAMILY MEMBER"/>
    <property type="match status" value="1"/>
</dbReference>
<evidence type="ECO:0000313" key="3">
    <source>
        <dbReference type="EMBL" id="MBK1826097.1"/>
    </source>
</evidence>
<dbReference type="RefSeq" id="WP_200276451.1">
    <property type="nucleotide sequence ID" value="NZ_JAENII010000002.1"/>
</dbReference>
<keyword evidence="4" id="KW-1185">Reference proteome</keyword>
<dbReference type="Proteomes" id="UP000658278">
    <property type="component" value="Unassembled WGS sequence"/>
</dbReference>
<comment type="caution">
    <text evidence="3">The sequence shown here is derived from an EMBL/GenBank/DDBJ whole genome shotgun (WGS) entry which is preliminary data.</text>
</comment>
<evidence type="ECO:0000256" key="1">
    <source>
        <dbReference type="SAM" id="SignalP"/>
    </source>
</evidence>
<name>A0A934VEM1_9BACT</name>
<feature type="domain" description="Glycosyl hydrolase family 13 catalytic" evidence="2">
    <location>
        <begin position="34"/>
        <end position="500"/>
    </location>
</feature>
<dbReference type="InterPro" id="IPR006047">
    <property type="entry name" value="GH13_cat_dom"/>
</dbReference>
<sequence length="624" mass="69544">MKKMNWQFPLVAAWMAAMSLAETVAAAPRPVVYQVLPRLFGNANETRKLNGSIEENGCGKFSDFNERSLKEIGAMGFTHLWLTGVLEQASATAYPGRPADPADILKGKAGSPYAIRDYFDVCPDYADDPAKRLEEFQTLLKRCKEHGIKVVIDFVPNHVARSYASDVRPEMSFGNDDRTDVFFAPDNNFFYVQSGQAAGSRPLTLPTAGMPGCTGRFAPETDFVRVTGNNAITFSPGLGDWYETVKLNYGHDFTQGRDTSHLPGIEARAEEVPDTWRKMDAVFAHWQGMGVAGFRVDMAHMVPMEFWKWMISRARERDEGVFIFGEAYDNDPAKLTDGNVLDALLDAGFDAVYDDPVYDICMGLYDDFAGGYKWANDLDELTFTGRRFHQSLRYAENHDEVRLATTHEWGGLGMDVGRPVTAVMFGMGRGPLMIYHGQEVGEPALGPEGFGGDDGRTSIFDYWSMPEFQKWTNDGRYDGGGLSAEQKALRAWYARLLRVVQEPAFTKGEFYGLNHANKENPDFGRMDGEEVSGHWLYAFMRRDEASGQAFLVVANFHAQATLDGVGIRLPKHAQEWLGGGSTELHFRDQLGSGWQGKAVCKDLHEEGIKLPPMAPLSALMLEIR</sequence>
<feature type="chain" id="PRO_5037026845" description="Glycosyl hydrolase family 13 catalytic domain-containing protein" evidence="1">
    <location>
        <begin position="27"/>
        <end position="624"/>
    </location>
</feature>
<keyword evidence="1" id="KW-0732">Signal</keyword>
<dbReference type="SUPFAM" id="SSF51445">
    <property type="entry name" value="(Trans)glycosidases"/>
    <property type="match status" value="1"/>
</dbReference>
<evidence type="ECO:0000313" key="4">
    <source>
        <dbReference type="Proteomes" id="UP000658278"/>
    </source>
</evidence>
<proteinExistence type="predicted"/>
<dbReference type="GO" id="GO:0009313">
    <property type="term" value="P:oligosaccharide catabolic process"/>
    <property type="evidence" value="ECO:0007669"/>
    <property type="project" value="TreeGrafter"/>
</dbReference>
<dbReference type="Gene3D" id="3.20.20.80">
    <property type="entry name" value="Glycosidases"/>
    <property type="match status" value="2"/>
</dbReference>
<evidence type="ECO:0000259" key="2">
    <source>
        <dbReference type="SMART" id="SM00642"/>
    </source>
</evidence>
<reference evidence="3" key="1">
    <citation type="submission" date="2021-01" db="EMBL/GenBank/DDBJ databases">
        <title>Modified the classification status of verrucomicrobia.</title>
        <authorList>
            <person name="Feng X."/>
        </authorList>
    </citation>
    <scope>NUCLEOTIDE SEQUENCE</scope>
    <source>
        <strain evidence="3">KCTC 22201</strain>
    </source>
</reference>
<accession>A0A934VEM1</accession>
<dbReference type="AlphaFoldDB" id="A0A934VEM1"/>